<proteinExistence type="predicted"/>
<dbReference type="AlphaFoldDB" id="A0A650CSH4"/>
<dbReference type="CDD" id="cd00981">
    <property type="entry name" value="arch_gltB"/>
    <property type="match status" value="1"/>
</dbReference>
<dbReference type="PANTHER" id="PTHR39673">
    <property type="entry name" value="TUNGSTEN FORMYLMETHANOFURAN DEHYDROGENASE, SUBUNIT C (FWDC)"/>
    <property type="match status" value="1"/>
</dbReference>
<dbReference type="GeneID" id="42778286"/>
<reference evidence="2 5" key="1">
    <citation type="submission" date="2019-10" db="EMBL/GenBank/DDBJ databases">
        <title>Comparative genomics of sulfur disproportionating microorganisms.</title>
        <authorList>
            <person name="Ward L.M."/>
            <person name="Bertran E."/>
            <person name="Johnston D."/>
        </authorList>
    </citation>
    <scope>NUCLEOTIDE SEQUENCE [LARGE SCALE GENOMIC DNA]</scope>
    <source>
        <strain evidence="2 5">DSM 3772</strain>
    </source>
</reference>
<dbReference type="InterPro" id="IPR002489">
    <property type="entry name" value="Glu_synth_asu_C"/>
</dbReference>
<dbReference type="KEGG" id="aamb:D1866_01070"/>
<dbReference type="InterPro" id="IPR036485">
    <property type="entry name" value="Glu_synth_asu_C_sf"/>
</dbReference>
<reference evidence="3 4" key="2">
    <citation type="submission" date="2019-10" db="EMBL/GenBank/DDBJ databases">
        <title>Genome Sequences from Six Type Strain Members of the Archaeal Family Sulfolobaceae: Acidianus ambivalens, Acidianus infernus, Metallosphaera prunae, Stygiolobus azoricus, Sulfolobus metallicus, and Sulfurisphaera ohwakuensis.</title>
        <authorList>
            <person name="Counts J.A."/>
            <person name="Kelly R.M."/>
        </authorList>
    </citation>
    <scope>NUCLEOTIDE SEQUENCE [LARGE SCALE GENOMIC DNA]</scope>
    <source>
        <strain evidence="3 4">LEI 10</strain>
    </source>
</reference>
<evidence type="ECO:0000313" key="5">
    <source>
        <dbReference type="Proteomes" id="UP000474054"/>
    </source>
</evidence>
<dbReference type="Pfam" id="PF01493">
    <property type="entry name" value="GXGXG"/>
    <property type="match status" value="1"/>
</dbReference>
<dbReference type="Proteomes" id="UP000426328">
    <property type="component" value="Chromosome"/>
</dbReference>
<accession>A0A650CSH4</accession>
<gene>
    <name evidence="3" type="ORF">D1866_01070</name>
    <name evidence="2" type="ORF">GFB69_05535</name>
</gene>
<keyword evidence="4" id="KW-1185">Reference proteome</keyword>
<dbReference type="GO" id="GO:0016491">
    <property type="term" value="F:oxidoreductase activity"/>
    <property type="evidence" value="ECO:0007669"/>
    <property type="project" value="InterPro"/>
</dbReference>
<dbReference type="Gene3D" id="3.60.20.10">
    <property type="entry name" value="Glutamine Phosphoribosylpyrophosphate, subunit 1, domain 1"/>
    <property type="match status" value="1"/>
</dbReference>
<dbReference type="SUPFAM" id="SSF69336">
    <property type="entry name" value="Alpha subunit of glutamate synthase, C-terminal domain"/>
    <property type="match status" value="1"/>
</dbReference>
<dbReference type="PIRSF" id="PIRSF036632">
    <property type="entry name" value="GOGAT_lg_1_3"/>
    <property type="match status" value="1"/>
</dbReference>
<sequence>MISPSGCGVFGILRKRNAPKIKGKDVVSAIDLVRYRGSDKGAGFAVFNLKEGNSYYIKAFYFGDGEEIKREIEDQGIRIKGFNEKYMGELCDCDFEISLGSIASLKKVVRNINEILWNNGKKGRIYSAGKSLQVYKGVGYPADIARQYNIYEVEGDMWITHTRQPTNSPGSYPYWSHPFSAFDVAIVHNGDVSSFGANVEFLQSRGWGGFVGTDSEVMAFLFEELISEGLSVEEVTRIMSNPSRRFSKLNVEEDYIYRNARLDGPFTAIIGYDSGNDLFMIGIADRAKFRPVIIGEDKNYYYIASEENQIRLLSPSAKVWTLEPGNYFIASLLKGLINPGREVSKISSFSKPIFYTEKFDIDARGLGYKDVNKAIIEFVNKSGKKEVTVINLLGHRYIGISFPKAGLRLNLYGVVGNAMANLNENNVFHVYGNVADDCCDTMQGGKVVIHGDARDVLAQAFQGGYIYVKGNAGNRVGIQMREYMNKRPYLVIGGMVDDYLGEYMAGGVIMVLGLGIKGEPVGNYIGSGMVGGRIYIRGKVNPEKIGLQPSRQEMVRFLKALLLDNMISEEEYNKLKEMPYIEVIKELNGEAKKYAQKLFEEKVGIPTYEYRELTEDEIKELELVARDYAIETNQNKDVIVEMLKEKYTVITSSLRK</sequence>
<dbReference type="SUPFAM" id="SSF56235">
    <property type="entry name" value="N-terminal nucleophile aminohydrolases (Ntn hydrolases)"/>
    <property type="match status" value="1"/>
</dbReference>
<evidence type="ECO:0000313" key="3">
    <source>
        <dbReference type="EMBL" id="QGR20769.1"/>
    </source>
</evidence>
<dbReference type="PANTHER" id="PTHR39673:SF5">
    <property type="entry name" value="TUNGSTEN-CONTAINING FORMYLMETHANOFURAN DEHYDROGENASE 2 SUBUNIT C"/>
    <property type="match status" value="1"/>
</dbReference>
<evidence type="ECO:0000313" key="2">
    <source>
        <dbReference type="EMBL" id="MQL55224.1"/>
    </source>
</evidence>
<evidence type="ECO:0000313" key="4">
    <source>
        <dbReference type="Proteomes" id="UP000426328"/>
    </source>
</evidence>
<name>A0A650CSH4_ACIAM</name>
<dbReference type="InterPro" id="IPR017932">
    <property type="entry name" value="GATase_2_dom"/>
</dbReference>
<dbReference type="InterPro" id="IPR029055">
    <property type="entry name" value="Ntn_hydrolases_N"/>
</dbReference>
<dbReference type="EMBL" id="WHYS01000001">
    <property type="protein sequence ID" value="MQL55224.1"/>
    <property type="molecule type" value="Genomic_DNA"/>
</dbReference>
<dbReference type="RefSeq" id="WP_152940806.1">
    <property type="nucleotide sequence ID" value="NZ_CP045482.1"/>
</dbReference>
<evidence type="ECO:0000259" key="1">
    <source>
        <dbReference type="PROSITE" id="PS51278"/>
    </source>
</evidence>
<protein>
    <submittedName>
        <fullName evidence="3">Glutamate synthase</fullName>
    </submittedName>
</protein>
<dbReference type="InterPro" id="IPR035710">
    <property type="entry name" value="Archaeal_gltB"/>
</dbReference>
<dbReference type="Gene3D" id="2.160.20.60">
    <property type="entry name" value="Glutamate synthase, alpha subunit, C-terminal domain"/>
    <property type="match status" value="1"/>
</dbReference>
<organism evidence="3 4">
    <name type="scientific">Acidianus ambivalens</name>
    <name type="common">Desulfurolobus ambivalens</name>
    <dbReference type="NCBI Taxonomy" id="2283"/>
    <lineage>
        <taxon>Archaea</taxon>
        <taxon>Thermoproteota</taxon>
        <taxon>Thermoprotei</taxon>
        <taxon>Sulfolobales</taxon>
        <taxon>Sulfolobaceae</taxon>
        <taxon>Acidianus</taxon>
    </lineage>
</organism>
<dbReference type="CDD" id="cd01907">
    <property type="entry name" value="GlxB"/>
    <property type="match status" value="1"/>
</dbReference>
<feature type="domain" description="Glutamine amidotransferase type-2" evidence="1">
    <location>
        <begin position="7"/>
        <end position="333"/>
    </location>
</feature>
<dbReference type="EMBL" id="CP045482">
    <property type="protein sequence ID" value="QGR20769.1"/>
    <property type="molecule type" value="Genomic_DNA"/>
</dbReference>
<dbReference type="Proteomes" id="UP000474054">
    <property type="component" value="Unassembled WGS sequence"/>
</dbReference>
<dbReference type="InterPro" id="IPR012075">
    <property type="entry name" value="Glu_synth_lsu_1/3"/>
</dbReference>
<dbReference type="PROSITE" id="PS51278">
    <property type="entry name" value="GATASE_TYPE_2"/>
    <property type="match status" value="1"/>
</dbReference>